<evidence type="ECO:0000313" key="3">
    <source>
        <dbReference type="Proteomes" id="UP001174909"/>
    </source>
</evidence>
<feature type="region of interest" description="Disordered" evidence="1">
    <location>
        <begin position="1"/>
        <end position="22"/>
    </location>
</feature>
<sequence>MRQAVVSQLGSELGPSTPAAQSLYRGRDAGDLHHESFYENFLYEDDVLYAIGATETFVQIIEQLMSEPPRPFTVARPLDAHRISQLTGHEPDLGVTDALGFANFTGQVR</sequence>
<dbReference type="Proteomes" id="UP001174909">
    <property type="component" value="Unassembled WGS sequence"/>
</dbReference>
<name>A0AA35RFX0_GEOBA</name>
<evidence type="ECO:0000256" key="1">
    <source>
        <dbReference type="SAM" id="MobiDB-lite"/>
    </source>
</evidence>
<accession>A0AA35RFX0</accession>
<dbReference type="EMBL" id="CASHTH010000975">
    <property type="protein sequence ID" value="CAI8009591.1"/>
    <property type="molecule type" value="Genomic_DNA"/>
</dbReference>
<evidence type="ECO:0000313" key="2">
    <source>
        <dbReference type="EMBL" id="CAI8009591.1"/>
    </source>
</evidence>
<keyword evidence="3" id="KW-1185">Reference proteome</keyword>
<proteinExistence type="predicted"/>
<organism evidence="2 3">
    <name type="scientific">Geodia barretti</name>
    <name type="common">Barrett's horny sponge</name>
    <dbReference type="NCBI Taxonomy" id="519541"/>
    <lineage>
        <taxon>Eukaryota</taxon>
        <taxon>Metazoa</taxon>
        <taxon>Porifera</taxon>
        <taxon>Demospongiae</taxon>
        <taxon>Heteroscleromorpha</taxon>
        <taxon>Tetractinellida</taxon>
        <taxon>Astrophorina</taxon>
        <taxon>Geodiidae</taxon>
        <taxon>Geodia</taxon>
    </lineage>
</organism>
<comment type="caution">
    <text evidence="2">The sequence shown here is derived from an EMBL/GenBank/DDBJ whole genome shotgun (WGS) entry which is preliminary data.</text>
</comment>
<protein>
    <submittedName>
        <fullName evidence="2">Uncharacterized protein</fullName>
    </submittedName>
</protein>
<dbReference type="AlphaFoldDB" id="A0AA35RFX0"/>
<feature type="compositionally biased region" description="Polar residues" evidence="1">
    <location>
        <begin position="1"/>
        <end position="10"/>
    </location>
</feature>
<reference evidence="2" key="1">
    <citation type="submission" date="2023-03" db="EMBL/GenBank/DDBJ databases">
        <authorList>
            <person name="Steffen K."/>
            <person name="Cardenas P."/>
        </authorList>
    </citation>
    <scope>NUCLEOTIDE SEQUENCE</scope>
</reference>
<gene>
    <name evidence="2" type="ORF">GBAR_LOCUS6415</name>
</gene>